<dbReference type="EMBL" id="CAJPEX010001283">
    <property type="protein sequence ID" value="CAG0918756.1"/>
    <property type="molecule type" value="Genomic_DNA"/>
</dbReference>
<proteinExistence type="predicted"/>
<dbReference type="EMBL" id="OA883320">
    <property type="protein sequence ID" value="CAD7278604.1"/>
    <property type="molecule type" value="Genomic_DNA"/>
</dbReference>
<feature type="compositionally biased region" description="Low complexity" evidence="1">
    <location>
        <begin position="232"/>
        <end position="245"/>
    </location>
</feature>
<protein>
    <submittedName>
        <fullName evidence="2">Uncharacterized protein</fullName>
    </submittedName>
</protein>
<organism evidence="2">
    <name type="scientific">Notodromas monacha</name>
    <dbReference type="NCBI Taxonomy" id="399045"/>
    <lineage>
        <taxon>Eukaryota</taxon>
        <taxon>Metazoa</taxon>
        <taxon>Ecdysozoa</taxon>
        <taxon>Arthropoda</taxon>
        <taxon>Crustacea</taxon>
        <taxon>Oligostraca</taxon>
        <taxon>Ostracoda</taxon>
        <taxon>Podocopa</taxon>
        <taxon>Podocopida</taxon>
        <taxon>Cypridocopina</taxon>
        <taxon>Cypridoidea</taxon>
        <taxon>Cyprididae</taxon>
        <taxon>Notodromas</taxon>
    </lineage>
</organism>
<evidence type="ECO:0000313" key="2">
    <source>
        <dbReference type="EMBL" id="CAD7278604.1"/>
    </source>
</evidence>
<dbReference type="Proteomes" id="UP000678499">
    <property type="component" value="Unassembled WGS sequence"/>
</dbReference>
<feature type="region of interest" description="Disordered" evidence="1">
    <location>
        <begin position="1"/>
        <end position="36"/>
    </location>
</feature>
<dbReference type="AlphaFoldDB" id="A0A7R9GF51"/>
<name>A0A7R9GF51_9CRUS</name>
<feature type="region of interest" description="Disordered" evidence="1">
    <location>
        <begin position="222"/>
        <end position="283"/>
    </location>
</feature>
<reference evidence="2" key="1">
    <citation type="submission" date="2020-11" db="EMBL/GenBank/DDBJ databases">
        <authorList>
            <person name="Tran Van P."/>
        </authorList>
    </citation>
    <scope>NUCLEOTIDE SEQUENCE</scope>
</reference>
<feature type="compositionally biased region" description="Pro residues" evidence="1">
    <location>
        <begin position="274"/>
        <end position="283"/>
    </location>
</feature>
<evidence type="ECO:0000256" key="1">
    <source>
        <dbReference type="SAM" id="MobiDB-lite"/>
    </source>
</evidence>
<feature type="region of interest" description="Disordered" evidence="1">
    <location>
        <begin position="99"/>
        <end position="118"/>
    </location>
</feature>
<keyword evidence="3" id="KW-1185">Reference proteome</keyword>
<sequence>MHCSDATDGNDGVDSEKRRKPKLHGNSDTHCTRNTLDQVRRRRFLQKFSPQTTTRWKARVTPPETTFNTLLIPSNEGSLSRNSCLALLSSDESFFGVRRSREASPSSSSSSNTFPQREKNKIIQHQPDGYKQGSWVLTWSSSCLARASSWAFSTRALTNTSAFSLSTGSASSKSLNFSLANSKCSLDTWSSDQLRLGTNSGTSSSSSSSTSRLCLPANSSLGGAAAMPSPEGGSARTAAGSSTSTNVIRLRSFGRPAPAGNRHVGGGVRGDSILPPPPPPPAPTMTVVVDAGRDCCFTSLRFPCACPSSASINASQRKTQRALFKFYHQQTLHACPEQVCLGTAVEEARVSLASLRPLSSARLKRAEFAKLADIGIKLHAKQTTKQQQQERKGNICDKASSYKKKKRNLVQQEVPWSPFSPLKGKGVPVCAVGDKEMGEQAVVHKPFILNKQHSTDLCAKAGRQGPFMKNCEKLVLLFLVSVLLVRAQETDLFADSTLRDT</sequence>
<accession>A0A7R9GF51</accession>
<gene>
    <name evidence="2" type="ORF">NMOB1V02_LOCUS6303</name>
</gene>
<evidence type="ECO:0000313" key="3">
    <source>
        <dbReference type="Proteomes" id="UP000678499"/>
    </source>
</evidence>